<reference evidence="1" key="1">
    <citation type="journal article" date="2020" name="Stud. Mycol.">
        <title>101 Dothideomycetes genomes: a test case for predicting lifestyles and emergence of pathogens.</title>
        <authorList>
            <person name="Haridas S."/>
            <person name="Albert R."/>
            <person name="Binder M."/>
            <person name="Bloem J."/>
            <person name="Labutti K."/>
            <person name="Salamov A."/>
            <person name="Andreopoulos B."/>
            <person name="Baker S."/>
            <person name="Barry K."/>
            <person name="Bills G."/>
            <person name="Bluhm B."/>
            <person name="Cannon C."/>
            <person name="Castanera R."/>
            <person name="Culley D."/>
            <person name="Daum C."/>
            <person name="Ezra D."/>
            <person name="Gonzalez J."/>
            <person name="Henrissat B."/>
            <person name="Kuo A."/>
            <person name="Liang C."/>
            <person name="Lipzen A."/>
            <person name="Lutzoni F."/>
            <person name="Magnuson J."/>
            <person name="Mondo S."/>
            <person name="Nolan M."/>
            <person name="Ohm R."/>
            <person name="Pangilinan J."/>
            <person name="Park H.-J."/>
            <person name="Ramirez L."/>
            <person name="Alfaro M."/>
            <person name="Sun H."/>
            <person name="Tritt A."/>
            <person name="Yoshinaga Y."/>
            <person name="Zwiers L.-H."/>
            <person name="Turgeon B."/>
            <person name="Goodwin S."/>
            <person name="Spatafora J."/>
            <person name="Crous P."/>
            <person name="Grigoriev I."/>
        </authorList>
    </citation>
    <scope>NUCLEOTIDE SEQUENCE</scope>
    <source>
        <strain evidence="1">CBS 269.34</strain>
    </source>
</reference>
<dbReference type="Proteomes" id="UP000799750">
    <property type="component" value="Unassembled WGS sequence"/>
</dbReference>
<dbReference type="EMBL" id="MU004181">
    <property type="protein sequence ID" value="KAF2502117.1"/>
    <property type="molecule type" value="Genomic_DNA"/>
</dbReference>
<sequence length="249" mass="29477">MAHDQQNEQAAWFAIAAVHQQTGAHAQAQLQRMQQVGLLESLEAVLYFESPTQMIDQLRSTSDQYLQCVRNIFVDRWDELLARDGKRRAFYLTLLRLSNLKNVFFIALTPPAQEYLDSLLLQRNPPAWEHLSFFTGYNRTRIRALGRDVERSYKGSLHDPANFRLEPFWKYRLAVDWIPQSDRHPLTDWHNQWTTEHSPRLTQLVKQWTQEIEMKWIQTFRTLQGLPADPGVIHWIWTEEWAAFGRFAE</sequence>
<evidence type="ECO:0000313" key="2">
    <source>
        <dbReference type="Proteomes" id="UP000799750"/>
    </source>
</evidence>
<evidence type="ECO:0000313" key="1">
    <source>
        <dbReference type="EMBL" id="KAF2502117.1"/>
    </source>
</evidence>
<dbReference type="OrthoDB" id="10321467at2759"/>
<accession>A0A6A6RF84</accession>
<organism evidence="1 2">
    <name type="scientific">Lophium mytilinum</name>
    <dbReference type="NCBI Taxonomy" id="390894"/>
    <lineage>
        <taxon>Eukaryota</taxon>
        <taxon>Fungi</taxon>
        <taxon>Dikarya</taxon>
        <taxon>Ascomycota</taxon>
        <taxon>Pezizomycotina</taxon>
        <taxon>Dothideomycetes</taxon>
        <taxon>Pleosporomycetidae</taxon>
        <taxon>Mytilinidiales</taxon>
        <taxon>Mytilinidiaceae</taxon>
        <taxon>Lophium</taxon>
    </lineage>
</organism>
<proteinExistence type="predicted"/>
<keyword evidence="2" id="KW-1185">Reference proteome</keyword>
<protein>
    <submittedName>
        <fullName evidence="1">Uncharacterized protein</fullName>
    </submittedName>
</protein>
<dbReference type="AlphaFoldDB" id="A0A6A6RF84"/>
<name>A0A6A6RF84_9PEZI</name>
<gene>
    <name evidence="1" type="ORF">BU16DRAFT_554188</name>
</gene>